<organism evidence="1">
    <name type="scientific">Oryza barthii</name>
    <dbReference type="NCBI Taxonomy" id="65489"/>
    <lineage>
        <taxon>Eukaryota</taxon>
        <taxon>Viridiplantae</taxon>
        <taxon>Streptophyta</taxon>
        <taxon>Embryophyta</taxon>
        <taxon>Tracheophyta</taxon>
        <taxon>Spermatophyta</taxon>
        <taxon>Magnoliopsida</taxon>
        <taxon>Liliopsida</taxon>
        <taxon>Poales</taxon>
        <taxon>Poaceae</taxon>
        <taxon>BOP clade</taxon>
        <taxon>Oryzoideae</taxon>
        <taxon>Oryzeae</taxon>
        <taxon>Oryzinae</taxon>
        <taxon>Oryza</taxon>
    </lineage>
</organism>
<dbReference type="AlphaFoldDB" id="A0A0D3F2U9"/>
<sequence>MCRFWATVFFVKPKSRELDTRLCSLFKWKQGNFHQERDIPHDFSRRTHQLGASHTAYIFGAFL</sequence>
<dbReference type="HOGENOM" id="CLU_2926258_0_0_1"/>
<reference evidence="1" key="2">
    <citation type="submission" date="2015-03" db="UniProtKB">
        <authorList>
            <consortium name="EnsemblPlants"/>
        </authorList>
    </citation>
    <scope>IDENTIFICATION</scope>
</reference>
<evidence type="ECO:0000313" key="1">
    <source>
        <dbReference type="EnsemblPlants" id="OBART02G09890.1"/>
    </source>
</evidence>
<reference evidence="1" key="1">
    <citation type="journal article" date="2009" name="Rice">
        <title>De Novo Next Generation Sequencing of Plant Genomes.</title>
        <authorList>
            <person name="Rounsley S."/>
            <person name="Marri P.R."/>
            <person name="Yu Y."/>
            <person name="He R."/>
            <person name="Sisneros N."/>
            <person name="Goicoechea J.L."/>
            <person name="Lee S.J."/>
            <person name="Angelova A."/>
            <person name="Kudrna D."/>
            <person name="Luo M."/>
            <person name="Affourtit J."/>
            <person name="Desany B."/>
            <person name="Knight J."/>
            <person name="Niazi F."/>
            <person name="Egholm M."/>
            <person name="Wing R.A."/>
        </authorList>
    </citation>
    <scope>NUCLEOTIDE SEQUENCE [LARGE SCALE GENOMIC DNA]</scope>
    <source>
        <strain evidence="1">cv. IRGC 105608</strain>
    </source>
</reference>
<dbReference type="PaxDb" id="65489-OBART02G09890.1"/>
<dbReference type="EnsemblPlants" id="OBART02G09890.1">
    <property type="protein sequence ID" value="OBART02G09890.1"/>
    <property type="gene ID" value="OBART02G09890"/>
</dbReference>
<protein>
    <submittedName>
        <fullName evidence="1">Uncharacterized protein</fullName>
    </submittedName>
</protein>
<keyword evidence="2" id="KW-1185">Reference proteome</keyword>
<evidence type="ECO:0000313" key="2">
    <source>
        <dbReference type="Proteomes" id="UP000026960"/>
    </source>
</evidence>
<dbReference type="Gramene" id="OBART02G09890.1">
    <property type="protein sequence ID" value="OBART02G09890.1"/>
    <property type="gene ID" value="OBART02G09890"/>
</dbReference>
<dbReference type="Proteomes" id="UP000026960">
    <property type="component" value="Chromosome 2"/>
</dbReference>
<accession>A0A0D3F2U9</accession>
<name>A0A0D3F2U9_9ORYZ</name>
<proteinExistence type="predicted"/>